<dbReference type="AlphaFoldDB" id="E3N3D1"/>
<accession>E3N3D1</accession>
<gene>
    <name evidence="2" type="ORF">CRE_21970</name>
</gene>
<dbReference type="Proteomes" id="UP000008281">
    <property type="component" value="Unassembled WGS sequence"/>
</dbReference>
<dbReference type="InParanoid" id="E3N3D1"/>
<dbReference type="STRING" id="31234.E3N3D1"/>
<reference evidence="2" key="1">
    <citation type="submission" date="2007-07" db="EMBL/GenBank/DDBJ databases">
        <title>PCAP assembly of the Caenorhabditis remanei genome.</title>
        <authorList>
            <consortium name="The Caenorhabditis remanei Sequencing Consortium"/>
            <person name="Wilson R.K."/>
        </authorList>
    </citation>
    <scope>NUCLEOTIDE SEQUENCE [LARGE SCALE GENOMIC DNA]</scope>
    <source>
        <strain evidence="2">PB4641</strain>
    </source>
</reference>
<keyword evidence="3" id="KW-1185">Reference proteome</keyword>
<sequence length="98" mass="11290">MLHHLYLVRSALLGTCFYLPLFEGKIRPLVESRFIFPEEELMTFVKPKGTPEISNDGKNVRQIILECTIDVINWLIDHNPDDVKSIQEAVSIFKSMSL</sequence>
<keyword evidence="1" id="KW-0732">Signal</keyword>
<feature type="chain" id="PRO_5003177876" evidence="1">
    <location>
        <begin position="19"/>
        <end position="98"/>
    </location>
</feature>
<name>E3N3D1_CAERE</name>
<evidence type="ECO:0000313" key="3">
    <source>
        <dbReference type="Proteomes" id="UP000008281"/>
    </source>
</evidence>
<dbReference type="OrthoDB" id="5827856at2759"/>
<dbReference type="EMBL" id="DS268519">
    <property type="protein sequence ID" value="EFO85075.1"/>
    <property type="molecule type" value="Genomic_DNA"/>
</dbReference>
<evidence type="ECO:0000313" key="2">
    <source>
        <dbReference type="EMBL" id="EFO85075.1"/>
    </source>
</evidence>
<feature type="signal peptide" evidence="1">
    <location>
        <begin position="1"/>
        <end position="18"/>
    </location>
</feature>
<evidence type="ECO:0000256" key="1">
    <source>
        <dbReference type="SAM" id="SignalP"/>
    </source>
</evidence>
<proteinExistence type="predicted"/>
<dbReference type="eggNOG" id="KOG1851">
    <property type="taxonomic scope" value="Eukaryota"/>
</dbReference>
<protein>
    <submittedName>
        <fullName evidence="2">Uncharacterized protein</fullName>
    </submittedName>
</protein>
<organism evidence="3">
    <name type="scientific">Caenorhabditis remanei</name>
    <name type="common">Caenorhabditis vulgaris</name>
    <dbReference type="NCBI Taxonomy" id="31234"/>
    <lineage>
        <taxon>Eukaryota</taxon>
        <taxon>Metazoa</taxon>
        <taxon>Ecdysozoa</taxon>
        <taxon>Nematoda</taxon>
        <taxon>Chromadorea</taxon>
        <taxon>Rhabditida</taxon>
        <taxon>Rhabditina</taxon>
        <taxon>Rhabditomorpha</taxon>
        <taxon>Rhabditoidea</taxon>
        <taxon>Rhabditidae</taxon>
        <taxon>Peloderinae</taxon>
        <taxon>Caenorhabditis</taxon>
    </lineage>
</organism>
<dbReference type="HOGENOM" id="CLU_2335604_0_0_1"/>